<evidence type="ECO:0000256" key="1">
    <source>
        <dbReference type="ARBA" id="ARBA00022531"/>
    </source>
</evidence>
<dbReference type="Pfam" id="PF14870">
    <property type="entry name" value="PSII_BNR"/>
    <property type="match status" value="2"/>
</dbReference>
<evidence type="ECO:0000313" key="5">
    <source>
        <dbReference type="EMBL" id="RVU45483.1"/>
    </source>
</evidence>
<organism evidence="5 6">
    <name type="scientific">Rubrivivax rivuli</name>
    <dbReference type="NCBI Taxonomy" id="1862385"/>
    <lineage>
        <taxon>Bacteria</taxon>
        <taxon>Pseudomonadati</taxon>
        <taxon>Pseudomonadota</taxon>
        <taxon>Betaproteobacteria</taxon>
        <taxon>Burkholderiales</taxon>
        <taxon>Sphaerotilaceae</taxon>
        <taxon>Rubrivivax</taxon>
    </lineage>
</organism>
<evidence type="ECO:0000313" key="6">
    <source>
        <dbReference type="Proteomes" id="UP000285575"/>
    </source>
</evidence>
<feature type="domain" description="Photosynthesis system II assembly factor Ycf48/Hcf136-like" evidence="4">
    <location>
        <begin position="150"/>
        <end position="278"/>
    </location>
</feature>
<reference evidence="5 6" key="1">
    <citation type="submission" date="2019-01" db="EMBL/GenBank/DDBJ databases">
        <authorList>
            <person name="Chen W.-M."/>
        </authorList>
    </citation>
    <scope>NUCLEOTIDE SEQUENCE [LARGE SCALE GENOMIC DNA]</scope>
    <source>
        <strain evidence="5 6">KYPY4</strain>
    </source>
</reference>
<dbReference type="GO" id="GO:0009523">
    <property type="term" value="C:photosystem II"/>
    <property type="evidence" value="ECO:0007669"/>
    <property type="project" value="UniProtKB-KW"/>
</dbReference>
<dbReference type="PANTHER" id="PTHR47199">
    <property type="entry name" value="PHOTOSYSTEM II STABILITY/ASSEMBLY FACTOR HCF136, CHLOROPLASTIC"/>
    <property type="match status" value="1"/>
</dbReference>
<name>A0A437RFG3_9BURK</name>
<keyword evidence="3" id="KW-0732">Signal</keyword>
<evidence type="ECO:0000256" key="2">
    <source>
        <dbReference type="ARBA" id="ARBA00023276"/>
    </source>
</evidence>
<keyword evidence="5" id="KW-0378">Hydrolase</keyword>
<dbReference type="SUPFAM" id="SSF110296">
    <property type="entry name" value="Oligoxyloglucan reducing end-specific cellobiohydrolase"/>
    <property type="match status" value="1"/>
</dbReference>
<dbReference type="Proteomes" id="UP000285575">
    <property type="component" value="Unassembled WGS sequence"/>
</dbReference>
<dbReference type="Gene3D" id="2.130.10.10">
    <property type="entry name" value="YVTN repeat-like/Quinoprotein amine dehydrogenase"/>
    <property type="match status" value="2"/>
</dbReference>
<feature type="signal peptide" evidence="3">
    <location>
        <begin position="1"/>
        <end position="21"/>
    </location>
</feature>
<dbReference type="EMBL" id="SACR01000004">
    <property type="protein sequence ID" value="RVU45483.1"/>
    <property type="molecule type" value="Genomic_DNA"/>
</dbReference>
<dbReference type="OrthoDB" id="9767885at2"/>
<dbReference type="RefSeq" id="WP_128229571.1">
    <property type="nucleotide sequence ID" value="NZ_SACR01000004.1"/>
</dbReference>
<gene>
    <name evidence="5" type="ORF">EOE66_15315</name>
</gene>
<evidence type="ECO:0000256" key="3">
    <source>
        <dbReference type="SAM" id="SignalP"/>
    </source>
</evidence>
<keyword evidence="6" id="KW-1185">Reference proteome</keyword>
<feature type="chain" id="PRO_5019474298" evidence="3">
    <location>
        <begin position="22"/>
        <end position="348"/>
    </location>
</feature>
<dbReference type="GO" id="GO:0015979">
    <property type="term" value="P:photosynthesis"/>
    <property type="evidence" value="ECO:0007669"/>
    <property type="project" value="UniProtKB-KW"/>
</dbReference>
<comment type="caution">
    <text evidence="5">The sequence shown here is derived from an EMBL/GenBank/DDBJ whole genome shotgun (WGS) entry which is preliminary data.</text>
</comment>
<proteinExistence type="predicted"/>
<evidence type="ECO:0000259" key="4">
    <source>
        <dbReference type="Pfam" id="PF14870"/>
    </source>
</evidence>
<dbReference type="InterPro" id="IPR015943">
    <property type="entry name" value="WD40/YVTN_repeat-like_dom_sf"/>
</dbReference>
<dbReference type="AlphaFoldDB" id="A0A437RFG3"/>
<keyword evidence="1" id="KW-0602">Photosynthesis</keyword>
<dbReference type="PANTHER" id="PTHR47199:SF2">
    <property type="entry name" value="PHOTOSYSTEM II STABILITY_ASSEMBLY FACTOR HCF136, CHLOROPLASTIC"/>
    <property type="match status" value="1"/>
</dbReference>
<keyword evidence="2" id="KW-0604">Photosystem II</keyword>
<feature type="domain" description="Photosynthesis system II assembly factor Ycf48/Hcf136-like" evidence="4">
    <location>
        <begin position="61"/>
        <end position="121"/>
    </location>
</feature>
<accession>A0A437RFG3</accession>
<dbReference type="InterPro" id="IPR028203">
    <property type="entry name" value="PSII_CF48-like_dom"/>
</dbReference>
<sequence length="348" mass="36138">MKRRRLLLGAASLGPLSPFVAGWAAAAAPALPAVLSRPATASPLATQGALLAAARAGQRLVVGGERGTILFSDDGGQKWTQARVPAQLSITSLVFANEREGWAAGHFGALLRTADGGQSWALALDGVRAAQVLLAGATDDAQRQSAQRKLDEGADKPFFDLALVDGKLFAVGAYGLAVETADGRSFQPLAARLPNPRQFHLYGLRAAGSRLFAVGEQGLLLRSTDAGATFAALPSPYKGSFFGVMLLGESTVLAYGLRGNIWRSADNGNTWAQVANPVPVSLSAGVLLSDGTAVLVAQNGDLLFSRDQGQTFQRRPAAPPFPAANLAVADEGHLLLTGLRGLKRLALG</sequence>
<dbReference type="GO" id="GO:0016787">
    <property type="term" value="F:hydrolase activity"/>
    <property type="evidence" value="ECO:0007669"/>
    <property type="project" value="UniProtKB-KW"/>
</dbReference>
<protein>
    <submittedName>
        <fullName evidence="5">Glycosyl hydrolase</fullName>
    </submittedName>
</protein>